<dbReference type="RefSeq" id="WP_042692706.1">
    <property type="nucleotide sequence ID" value="NZ_CP007264.1"/>
</dbReference>
<dbReference type="AlphaFoldDB" id="W8NWW1"/>
<sequence length="106" mass="11527">MRKAVVVFLIVLVVLSGMVHPTVKALSKTQTGEKGVINPFFEGYLKSLQNATPDERKAILALIEVLLNGTLSGDVVVSDYMKIKNAHWNGTDLIFQSGGTTEPSRL</sequence>
<dbReference type="KEGG" id="tnu:BD01_2101"/>
<dbReference type="Proteomes" id="UP000019434">
    <property type="component" value="Chromosome"/>
</dbReference>
<protein>
    <submittedName>
        <fullName evidence="1">Uncharacterized protein</fullName>
    </submittedName>
</protein>
<dbReference type="eggNOG" id="arCOG07560">
    <property type="taxonomic scope" value="Archaea"/>
</dbReference>
<evidence type="ECO:0000313" key="1">
    <source>
        <dbReference type="EMBL" id="AHL23697.1"/>
    </source>
</evidence>
<dbReference type="GeneID" id="24958037"/>
<organism evidence="1 2">
    <name type="scientific">Thermococcus nautili</name>
    <dbReference type="NCBI Taxonomy" id="195522"/>
    <lineage>
        <taxon>Archaea</taxon>
        <taxon>Methanobacteriati</taxon>
        <taxon>Methanobacteriota</taxon>
        <taxon>Thermococci</taxon>
        <taxon>Thermococcales</taxon>
        <taxon>Thermococcaceae</taxon>
        <taxon>Thermococcus</taxon>
    </lineage>
</organism>
<accession>W8NWW1</accession>
<proteinExistence type="predicted"/>
<evidence type="ECO:0000313" key="2">
    <source>
        <dbReference type="Proteomes" id="UP000019434"/>
    </source>
</evidence>
<reference evidence="1 2" key="1">
    <citation type="submission" date="2014-02" db="EMBL/GenBank/DDBJ databases">
        <title>Genome Sequence of an Hyperthermophilic Archaeon, Thermococcus nautili 30-1, producing viral vesicles.</title>
        <authorList>
            <person name="Oberto J."/>
            <person name="Gaudin M."/>
            <person name="Cossu M."/>
            <person name="Gorlas A."/>
            <person name="Slesarev A."/>
            <person name="Marguet E."/>
            <person name="Forterre P."/>
        </authorList>
    </citation>
    <scope>NUCLEOTIDE SEQUENCE [LARGE SCALE GENOMIC DNA]</scope>
    <source>
        <strain evidence="1 2">30-1</strain>
    </source>
</reference>
<dbReference type="STRING" id="195522.BD01_2101"/>
<dbReference type="EMBL" id="CP007264">
    <property type="protein sequence ID" value="AHL23697.1"/>
    <property type="molecule type" value="Genomic_DNA"/>
</dbReference>
<keyword evidence="2" id="KW-1185">Reference proteome</keyword>
<gene>
    <name evidence="1" type="ORF">BD01_2101</name>
</gene>
<dbReference type="OrthoDB" id="380510at2157"/>
<dbReference type="HOGENOM" id="CLU_2217186_0_0_2"/>
<name>W8NWW1_9EURY</name>